<reference evidence="5 6" key="1">
    <citation type="submission" date="2018-11" db="EMBL/GenBank/DDBJ databases">
        <title>Genome sequencing and assembly of Clostridium tagluense strain A121.</title>
        <authorList>
            <person name="Murakami T."/>
            <person name="Segawa T."/>
            <person name="Shcherbakova V.A."/>
            <person name="Mori H."/>
            <person name="Yoshimura Y."/>
        </authorList>
    </citation>
    <scope>NUCLEOTIDE SEQUENCE [LARGE SCALE GENOMIC DNA]</scope>
    <source>
        <strain evidence="5 6">A121</strain>
    </source>
</reference>
<dbReference type="OrthoDB" id="9802264at2"/>
<proteinExistence type="predicted"/>
<accession>A0A401UP55</accession>
<dbReference type="InterPro" id="IPR003593">
    <property type="entry name" value="AAA+_ATPase"/>
</dbReference>
<evidence type="ECO:0000259" key="4">
    <source>
        <dbReference type="PROSITE" id="PS50893"/>
    </source>
</evidence>
<evidence type="ECO:0000256" key="2">
    <source>
        <dbReference type="ARBA" id="ARBA00022741"/>
    </source>
</evidence>
<dbReference type="GO" id="GO:0005524">
    <property type="term" value="F:ATP binding"/>
    <property type="evidence" value="ECO:0007669"/>
    <property type="project" value="UniProtKB-KW"/>
</dbReference>
<keyword evidence="6" id="KW-1185">Reference proteome</keyword>
<dbReference type="Proteomes" id="UP000287872">
    <property type="component" value="Unassembled WGS sequence"/>
</dbReference>
<dbReference type="GO" id="GO:0098796">
    <property type="term" value="C:membrane protein complex"/>
    <property type="evidence" value="ECO:0007669"/>
    <property type="project" value="UniProtKB-ARBA"/>
</dbReference>
<dbReference type="RefSeq" id="WP_125003041.1">
    <property type="nucleotide sequence ID" value="NZ_BHYK01000017.1"/>
</dbReference>
<dbReference type="GO" id="GO:0016887">
    <property type="term" value="F:ATP hydrolysis activity"/>
    <property type="evidence" value="ECO:0007669"/>
    <property type="project" value="InterPro"/>
</dbReference>
<dbReference type="GO" id="GO:0022857">
    <property type="term" value="F:transmembrane transporter activity"/>
    <property type="evidence" value="ECO:0007669"/>
    <property type="project" value="TreeGrafter"/>
</dbReference>
<keyword evidence="3 5" id="KW-0067">ATP-binding</keyword>
<evidence type="ECO:0000256" key="1">
    <source>
        <dbReference type="ARBA" id="ARBA00022448"/>
    </source>
</evidence>
<dbReference type="InterPro" id="IPR015854">
    <property type="entry name" value="ABC_transpr_LolD-like"/>
</dbReference>
<gene>
    <name evidence="5" type="ORF">Ctaglu_29480</name>
</gene>
<dbReference type="SUPFAM" id="SSF52540">
    <property type="entry name" value="P-loop containing nucleoside triphosphate hydrolases"/>
    <property type="match status" value="1"/>
</dbReference>
<organism evidence="5 6">
    <name type="scientific">Clostridium tagluense</name>
    <dbReference type="NCBI Taxonomy" id="360422"/>
    <lineage>
        <taxon>Bacteria</taxon>
        <taxon>Bacillati</taxon>
        <taxon>Bacillota</taxon>
        <taxon>Clostridia</taxon>
        <taxon>Eubacteriales</taxon>
        <taxon>Clostridiaceae</taxon>
        <taxon>Clostridium</taxon>
    </lineage>
</organism>
<evidence type="ECO:0000313" key="5">
    <source>
        <dbReference type="EMBL" id="GCD11325.1"/>
    </source>
</evidence>
<dbReference type="CDD" id="cd03255">
    <property type="entry name" value="ABC_MJ0796_LolCDE_FtsE"/>
    <property type="match status" value="1"/>
</dbReference>
<dbReference type="GO" id="GO:0005886">
    <property type="term" value="C:plasma membrane"/>
    <property type="evidence" value="ECO:0007669"/>
    <property type="project" value="TreeGrafter"/>
</dbReference>
<dbReference type="InterPro" id="IPR017871">
    <property type="entry name" value="ABC_transporter-like_CS"/>
</dbReference>
<dbReference type="AlphaFoldDB" id="A0A401UP55"/>
<dbReference type="PROSITE" id="PS50893">
    <property type="entry name" value="ABC_TRANSPORTER_2"/>
    <property type="match status" value="1"/>
</dbReference>
<protein>
    <submittedName>
        <fullName evidence="5">ABC transporter ATP-binding protein</fullName>
    </submittedName>
</protein>
<dbReference type="InterPro" id="IPR017911">
    <property type="entry name" value="MacB-like_ATP-bd"/>
</dbReference>
<evidence type="ECO:0000313" key="6">
    <source>
        <dbReference type="Proteomes" id="UP000287872"/>
    </source>
</evidence>
<dbReference type="InterPro" id="IPR027417">
    <property type="entry name" value="P-loop_NTPase"/>
</dbReference>
<evidence type="ECO:0000256" key="3">
    <source>
        <dbReference type="ARBA" id="ARBA00022840"/>
    </source>
</evidence>
<keyword evidence="1" id="KW-0813">Transport</keyword>
<keyword evidence="2" id="KW-0547">Nucleotide-binding</keyword>
<sequence>MLEVRGLKKTYVSKGSEYIALRDVDLKVKKGEFVAVMGPSGSGKTTLLNCISGFIHADSGKILLDGVNILNINEDMLADVRQNKLGFVFQDYMLVNGLTVLENIFLPQIIAGKGLKGMEKITENLMQNFGIETIKNKYPSEISGGQKQRVAIARALANKPLVLLADEPTGNLDSKSSLAVIEAFMDAKKNFGATVFMVTHDAFAASHCDRVIALADGQIVNELVRNTSSREFLNDILTFMKGINSDVYDA</sequence>
<dbReference type="Pfam" id="PF00005">
    <property type="entry name" value="ABC_tran"/>
    <property type="match status" value="1"/>
</dbReference>
<dbReference type="PROSITE" id="PS00211">
    <property type="entry name" value="ABC_TRANSPORTER_1"/>
    <property type="match status" value="1"/>
</dbReference>
<dbReference type="PANTHER" id="PTHR24220:SF692">
    <property type="entry name" value="ABC TRANSPORTER DOMAIN-CONTAINING PROTEIN"/>
    <property type="match status" value="1"/>
</dbReference>
<comment type="caution">
    <text evidence="5">The sequence shown here is derived from an EMBL/GenBank/DDBJ whole genome shotgun (WGS) entry which is preliminary data.</text>
</comment>
<feature type="domain" description="ABC transporter" evidence="4">
    <location>
        <begin position="2"/>
        <end position="241"/>
    </location>
</feature>
<name>A0A401UP55_9CLOT</name>
<dbReference type="PANTHER" id="PTHR24220">
    <property type="entry name" value="IMPORT ATP-BINDING PROTEIN"/>
    <property type="match status" value="1"/>
</dbReference>
<dbReference type="FunFam" id="3.40.50.300:FF:000032">
    <property type="entry name" value="Export ABC transporter ATP-binding protein"/>
    <property type="match status" value="1"/>
</dbReference>
<dbReference type="Gene3D" id="3.40.50.300">
    <property type="entry name" value="P-loop containing nucleotide triphosphate hydrolases"/>
    <property type="match status" value="1"/>
</dbReference>
<dbReference type="EMBL" id="BHYK01000017">
    <property type="protein sequence ID" value="GCD11325.1"/>
    <property type="molecule type" value="Genomic_DNA"/>
</dbReference>
<dbReference type="InterPro" id="IPR003439">
    <property type="entry name" value="ABC_transporter-like_ATP-bd"/>
</dbReference>
<dbReference type="SMART" id="SM00382">
    <property type="entry name" value="AAA"/>
    <property type="match status" value="1"/>
</dbReference>